<evidence type="ECO:0000313" key="1">
    <source>
        <dbReference type="EMBL" id="JAE24552.1"/>
    </source>
</evidence>
<protein>
    <submittedName>
        <fullName evidence="1">Uncharacterized protein</fullName>
    </submittedName>
</protein>
<dbReference type="AlphaFoldDB" id="A0A0A9GJ92"/>
<reference evidence="1" key="2">
    <citation type="journal article" date="2015" name="Data Brief">
        <title>Shoot transcriptome of the giant reed, Arundo donax.</title>
        <authorList>
            <person name="Barrero R.A."/>
            <person name="Guerrero F.D."/>
            <person name="Moolhuijzen P."/>
            <person name="Goolsby J.A."/>
            <person name="Tidwell J."/>
            <person name="Bellgard S.E."/>
            <person name="Bellgard M.I."/>
        </authorList>
    </citation>
    <scope>NUCLEOTIDE SEQUENCE</scope>
    <source>
        <tissue evidence="1">Shoot tissue taken approximately 20 cm above the soil surface</tissue>
    </source>
</reference>
<proteinExistence type="predicted"/>
<reference evidence="1" key="1">
    <citation type="submission" date="2014-09" db="EMBL/GenBank/DDBJ databases">
        <authorList>
            <person name="Magalhaes I.L.F."/>
            <person name="Oliveira U."/>
            <person name="Santos F.R."/>
            <person name="Vidigal T.H.D.A."/>
            <person name="Brescovit A.D."/>
            <person name="Santos A.J."/>
        </authorList>
    </citation>
    <scope>NUCLEOTIDE SEQUENCE</scope>
    <source>
        <tissue evidence="1">Shoot tissue taken approximately 20 cm above the soil surface</tissue>
    </source>
</reference>
<name>A0A0A9GJ92_ARUDO</name>
<accession>A0A0A9GJ92</accession>
<sequence>MCIDRCYLGSFSPFEFWTASRLFDFFTF</sequence>
<dbReference type="EMBL" id="GBRH01173344">
    <property type="protein sequence ID" value="JAE24552.1"/>
    <property type="molecule type" value="Transcribed_RNA"/>
</dbReference>
<organism evidence="1">
    <name type="scientific">Arundo donax</name>
    <name type="common">Giant reed</name>
    <name type="synonym">Donax arundinaceus</name>
    <dbReference type="NCBI Taxonomy" id="35708"/>
    <lineage>
        <taxon>Eukaryota</taxon>
        <taxon>Viridiplantae</taxon>
        <taxon>Streptophyta</taxon>
        <taxon>Embryophyta</taxon>
        <taxon>Tracheophyta</taxon>
        <taxon>Spermatophyta</taxon>
        <taxon>Magnoliopsida</taxon>
        <taxon>Liliopsida</taxon>
        <taxon>Poales</taxon>
        <taxon>Poaceae</taxon>
        <taxon>PACMAD clade</taxon>
        <taxon>Arundinoideae</taxon>
        <taxon>Arundineae</taxon>
        <taxon>Arundo</taxon>
    </lineage>
</organism>